<dbReference type="CDD" id="cd00657">
    <property type="entry name" value="Ferritin_like"/>
    <property type="match status" value="1"/>
</dbReference>
<protein>
    <submittedName>
        <fullName evidence="4">Ferritin-like domain-containing protein</fullName>
    </submittedName>
</protein>
<dbReference type="GO" id="GO:0008199">
    <property type="term" value="F:ferric iron binding"/>
    <property type="evidence" value="ECO:0007669"/>
    <property type="project" value="InterPro"/>
</dbReference>
<dbReference type="EMBL" id="JAGVWB010000007">
    <property type="protein sequence ID" value="MBS3058024.1"/>
    <property type="molecule type" value="Genomic_DNA"/>
</dbReference>
<keyword evidence="1" id="KW-0409">Iron storage</keyword>
<dbReference type="InterPro" id="IPR009040">
    <property type="entry name" value="Ferritin-like_diiron"/>
</dbReference>
<evidence type="ECO:0000256" key="1">
    <source>
        <dbReference type="ARBA" id="ARBA00022434"/>
    </source>
</evidence>
<sequence>MLLAISIQYIRRVILLGDNKPSKKIVEMIQAALTTEHQANIQYLSHAEIVDGFDSEPIIAKLKEIADDEKGHQAKLRELLGDYLGEVPTMEIAKTKKAGSVKEILETNLVDEKQAVKDYTAVMEQLKAEKAELPYAFLTAEHTIRHIIMDECEHIAELKKLLAVKP</sequence>
<comment type="caution">
    <text evidence="4">The sequence shown here is derived from an EMBL/GenBank/DDBJ whole genome shotgun (WGS) entry which is preliminary data.</text>
</comment>
<dbReference type="InterPro" id="IPR008331">
    <property type="entry name" value="Ferritin_DPS_dom"/>
</dbReference>
<dbReference type="Gene3D" id="1.20.1260.10">
    <property type="match status" value="1"/>
</dbReference>
<dbReference type="GO" id="GO:0005829">
    <property type="term" value="C:cytosol"/>
    <property type="evidence" value="ECO:0007669"/>
    <property type="project" value="TreeGrafter"/>
</dbReference>
<dbReference type="AlphaFoldDB" id="A0A8T4KVM0"/>
<dbReference type="GO" id="GO:0020037">
    <property type="term" value="F:heme binding"/>
    <property type="evidence" value="ECO:0007669"/>
    <property type="project" value="TreeGrafter"/>
</dbReference>
<dbReference type="InterPro" id="IPR012347">
    <property type="entry name" value="Ferritin-like"/>
</dbReference>
<name>A0A8T4KVM0_9ARCH</name>
<gene>
    <name evidence="4" type="ORF">J4478_01320</name>
</gene>
<dbReference type="Pfam" id="PF00210">
    <property type="entry name" value="Ferritin"/>
    <property type="match status" value="1"/>
</dbReference>
<organism evidence="4 5">
    <name type="scientific">Candidatus Iainarchaeum sp</name>
    <dbReference type="NCBI Taxonomy" id="3101447"/>
    <lineage>
        <taxon>Archaea</taxon>
        <taxon>Candidatus Iainarchaeota</taxon>
        <taxon>Candidatus Iainarchaeia</taxon>
        <taxon>Candidatus Iainarchaeales</taxon>
        <taxon>Candidatus Iainarchaeaceae</taxon>
        <taxon>Candidatus Iainarchaeum</taxon>
    </lineage>
</organism>
<dbReference type="GO" id="GO:0006879">
    <property type="term" value="P:intracellular iron ion homeostasis"/>
    <property type="evidence" value="ECO:0007669"/>
    <property type="project" value="UniProtKB-KW"/>
</dbReference>
<keyword evidence="2" id="KW-0408">Iron</keyword>
<dbReference type="SUPFAM" id="SSF47240">
    <property type="entry name" value="Ferritin-like"/>
    <property type="match status" value="1"/>
</dbReference>
<evidence type="ECO:0000259" key="3">
    <source>
        <dbReference type="PROSITE" id="PS50905"/>
    </source>
</evidence>
<dbReference type="GO" id="GO:0004322">
    <property type="term" value="F:ferroxidase activity"/>
    <property type="evidence" value="ECO:0007669"/>
    <property type="project" value="TreeGrafter"/>
</dbReference>
<dbReference type="PANTHER" id="PTHR30295">
    <property type="entry name" value="BACTERIOFERRITIN"/>
    <property type="match status" value="1"/>
</dbReference>
<evidence type="ECO:0000256" key="2">
    <source>
        <dbReference type="ARBA" id="ARBA00023004"/>
    </source>
</evidence>
<reference evidence="4" key="1">
    <citation type="submission" date="2021-03" db="EMBL/GenBank/DDBJ databases">
        <authorList>
            <person name="Jaffe A."/>
        </authorList>
    </citation>
    <scope>NUCLEOTIDE SEQUENCE</scope>
    <source>
        <strain evidence="4">RIFCSPLOWO2_01_FULL_43_13</strain>
    </source>
</reference>
<dbReference type="InterPro" id="IPR009078">
    <property type="entry name" value="Ferritin-like_SF"/>
</dbReference>
<reference evidence="4" key="2">
    <citation type="submission" date="2021-05" db="EMBL/GenBank/DDBJ databases">
        <title>Protein family content uncovers lineage relationships and bacterial pathway maintenance mechanisms in DPANN archaea.</title>
        <authorList>
            <person name="Castelle C.J."/>
            <person name="Meheust R."/>
            <person name="Jaffe A.L."/>
            <person name="Seitz K."/>
            <person name="Gong X."/>
            <person name="Baker B.J."/>
            <person name="Banfield J.F."/>
        </authorList>
    </citation>
    <scope>NUCLEOTIDE SEQUENCE</scope>
    <source>
        <strain evidence="4">RIFCSPLOWO2_01_FULL_43_13</strain>
    </source>
</reference>
<dbReference type="PROSITE" id="PS50905">
    <property type="entry name" value="FERRITIN_LIKE"/>
    <property type="match status" value="1"/>
</dbReference>
<dbReference type="Proteomes" id="UP000680185">
    <property type="component" value="Unassembled WGS sequence"/>
</dbReference>
<dbReference type="PANTHER" id="PTHR30295:SF0">
    <property type="entry name" value="BACTERIOFERRITIN"/>
    <property type="match status" value="1"/>
</dbReference>
<evidence type="ECO:0000313" key="5">
    <source>
        <dbReference type="Proteomes" id="UP000680185"/>
    </source>
</evidence>
<proteinExistence type="predicted"/>
<feature type="domain" description="Ferritin-like diiron" evidence="3">
    <location>
        <begin position="19"/>
        <end position="166"/>
    </location>
</feature>
<evidence type="ECO:0000313" key="4">
    <source>
        <dbReference type="EMBL" id="MBS3058024.1"/>
    </source>
</evidence>
<accession>A0A8T4KVM0</accession>